<evidence type="ECO:0000313" key="3">
    <source>
        <dbReference type="Proteomes" id="UP000549394"/>
    </source>
</evidence>
<protein>
    <submittedName>
        <fullName evidence="2">DgyrCDS9727</fullName>
    </submittedName>
</protein>
<feature type="chain" id="PRO_5029903381" evidence="1">
    <location>
        <begin position="20"/>
        <end position="364"/>
    </location>
</feature>
<dbReference type="Proteomes" id="UP000549394">
    <property type="component" value="Unassembled WGS sequence"/>
</dbReference>
<name>A0A7I8VZ39_9ANNE</name>
<comment type="caution">
    <text evidence="2">The sequence shown here is derived from an EMBL/GenBank/DDBJ whole genome shotgun (WGS) entry which is preliminary data.</text>
</comment>
<sequence length="364" mass="41876">MKYFPLIYCIFCLWSSTFGQSDIELGFFQYSPIELEEGQKCKAEFSLKGIWPSKYENDVFVCKIMKSSKLAPILVTPLSFEIHKSSPKQIIVITVKEDNDCRDDRPYVGVEVRCTKNSEELTISKYNGVYFSVIDNTVGEICNKHRIQQFVKGYNENGEEVHEKICYDIYGEHGDVFEFVTDSLLGVSAYFEIREEYHVGRIFIITRQGSIEINRDFITGPENFHQTWGQVKRIEVGTDFKLVIDLNKKLLIKVEDEGRVLALVIIKEEKSFEKSHLNIAVEETTPNQKILDEFQGGLLGSAANNVYHFNKSVQRGRESVTKVKINQRPVASKLQLINDNEECHLINIEDIIFPMPVSLFLRSD</sequence>
<gene>
    <name evidence="2" type="ORF">DGYR_LOCUS9178</name>
</gene>
<keyword evidence="3" id="KW-1185">Reference proteome</keyword>
<proteinExistence type="predicted"/>
<reference evidence="2 3" key="1">
    <citation type="submission" date="2020-08" db="EMBL/GenBank/DDBJ databases">
        <authorList>
            <person name="Hejnol A."/>
        </authorList>
    </citation>
    <scope>NUCLEOTIDE SEQUENCE [LARGE SCALE GENOMIC DNA]</scope>
</reference>
<evidence type="ECO:0000313" key="2">
    <source>
        <dbReference type="EMBL" id="CAD5121192.1"/>
    </source>
</evidence>
<accession>A0A7I8VZ39</accession>
<organism evidence="2 3">
    <name type="scientific">Dimorphilus gyrociliatus</name>
    <dbReference type="NCBI Taxonomy" id="2664684"/>
    <lineage>
        <taxon>Eukaryota</taxon>
        <taxon>Metazoa</taxon>
        <taxon>Spiralia</taxon>
        <taxon>Lophotrochozoa</taxon>
        <taxon>Annelida</taxon>
        <taxon>Polychaeta</taxon>
        <taxon>Polychaeta incertae sedis</taxon>
        <taxon>Dinophilidae</taxon>
        <taxon>Dimorphilus</taxon>
    </lineage>
</organism>
<evidence type="ECO:0000256" key="1">
    <source>
        <dbReference type="SAM" id="SignalP"/>
    </source>
</evidence>
<keyword evidence="1" id="KW-0732">Signal</keyword>
<dbReference type="AlphaFoldDB" id="A0A7I8VZ39"/>
<feature type="signal peptide" evidence="1">
    <location>
        <begin position="1"/>
        <end position="19"/>
    </location>
</feature>
<dbReference type="EMBL" id="CAJFCJ010000014">
    <property type="protein sequence ID" value="CAD5121192.1"/>
    <property type="molecule type" value="Genomic_DNA"/>
</dbReference>